<dbReference type="OrthoDB" id="423095at2759"/>
<accession>A0A812XBN8</accession>
<dbReference type="Proteomes" id="UP000601435">
    <property type="component" value="Unassembled WGS sequence"/>
</dbReference>
<evidence type="ECO:0000313" key="2">
    <source>
        <dbReference type="Proteomes" id="UP000601435"/>
    </source>
</evidence>
<gene>
    <name evidence="1" type="ORF">SNEC2469_LOCUS21240</name>
</gene>
<protein>
    <submittedName>
        <fullName evidence="1">Uncharacterized protein</fullName>
    </submittedName>
</protein>
<name>A0A812XBN8_9DINO</name>
<evidence type="ECO:0000313" key="1">
    <source>
        <dbReference type="EMBL" id="CAE7734797.1"/>
    </source>
</evidence>
<comment type="caution">
    <text evidence="1">The sequence shown here is derived from an EMBL/GenBank/DDBJ whole genome shotgun (WGS) entry which is preliminary data.</text>
</comment>
<proteinExistence type="predicted"/>
<organism evidence="1 2">
    <name type="scientific">Symbiodinium necroappetens</name>
    <dbReference type="NCBI Taxonomy" id="1628268"/>
    <lineage>
        <taxon>Eukaryota</taxon>
        <taxon>Sar</taxon>
        <taxon>Alveolata</taxon>
        <taxon>Dinophyceae</taxon>
        <taxon>Suessiales</taxon>
        <taxon>Symbiodiniaceae</taxon>
        <taxon>Symbiodinium</taxon>
    </lineage>
</organism>
<dbReference type="AlphaFoldDB" id="A0A812XBN8"/>
<dbReference type="EMBL" id="CAJNJA010037545">
    <property type="protein sequence ID" value="CAE7734797.1"/>
    <property type="molecule type" value="Genomic_DNA"/>
</dbReference>
<sequence length="474" mass="53404">MVQQGLACVEDFLQLLITSYEEYWHDVGLPRHISMLNKDLACVWDFDTMCMQRSPGADHLQSLDRVYALYRPRLAYVRWPTSPDFQYVQHAWPDQQGMQRQYKVLWHKVHLDRSHSEWRTPVQCRVCLVQPPSMLLTCLGKLQEVTPERRAIRAVDLTCLVFRIAAFLWTPPSSFRVRVASVALLQQGSRLEIGAFATMTKAPFKQKLIFILEITWSLKPAAVTGSFLLEKSMHELTSAVTGRRTHCWHAAFLLAACATAQGASSVCERVGSLLHSLENGETAIHPARVADRLRIRAIGGSRDEAILDTLVASSWHLGPVERLQDEATVGFDESGQPETWQVAGPLSMLVNILLMTSPSQEVRGEGFVMPASHQWEDISPCAALGFYRKRVVGGDLQAASQHLIQLLGVGAKARIGKWTRAWKSLDPEIKESLTRYEALPQSWIFDNPFLMGDGARKNMKLPAEFCRTQCQQIL</sequence>
<keyword evidence="2" id="KW-1185">Reference proteome</keyword>
<reference evidence="1" key="1">
    <citation type="submission" date="2021-02" db="EMBL/GenBank/DDBJ databases">
        <authorList>
            <person name="Dougan E. K."/>
            <person name="Rhodes N."/>
            <person name="Thang M."/>
            <person name="Chan C."/>
        </authorList>
    </citation>
    <scope>NUCLEOTIDE SEQUENCE</scope>
</reference>